<dbReference type="PATRIC" id="fig|1664069.3.peg.3999"/>
<dbReference type="OrthoDB" id="2222873at2"/>
<dbReference type="Proteomes" id="UP000036168">
    <property type="component" value="Unassembled WGS sequence"/>
</dbReference>
<reference evidence="1 3" key="1">
    <citation type="journal article" date="2015" name="Int. J. Syst. Evol. Microbiol.">
        <title>Bacillus glycinifermentans sp. nov., isolated from fermented soybean paste.</title>
        <authorList>
            <person name="Kim S.J."/>
            <person name="Dunlap C.A."/>
            <person name="Kwon S.W."/>
            <person name="Rooney A.P."/>
        </authorList>
    </citation>
    <scope>NUCLEOTIDE SEQUENCE [LARGE SCALE GENOMIC DNA]</scope>
    <source>
        <strain evidence="1 3">GO-13</strain>
    </source>
</reference>
<dbReference type="AlphaFoldDB" id="A0A0J6E8W7"/>
<organism evidence="1 3">
    <name type="scientific">Bacillus glycinifermentans</name>
    <dbReference type="NCBI Taxonomy" id="1664069"/>
    <lineage>
        <taxon>Bacteria</taxon>
        <taxon>Bacillati</taxon>
        <taxon>Bacillota</taxon>
        <taxon>Bacilli</taxon>
        <taxon>Bacillales</taxon>
        <taxon>Bacillaceae</taxon>
        <taxon>Bacillus</taxon>
    </lineage>
</organism>
<accession>A0A0J6ELS7</accession>
<dbReference type="Proteomes" id="UP001341297">
    <property type="component" value="Unassembled WGS sequence"/>
</dbReference>
<evidence type="ECO:0000313" key="3">
    <source>
        <dbReference type="Proteomes" id="UP000036168"/>
    </source>
</evidence>
<proteinExistence type="predicted"/>
<reference evidence="2 4" key="3">
    <citation type="submission" date="2023-03" db="EMBL/GenBank/DDBJ databases">
        <title>Agriculturally important microbes genome sequencing.</title>
        <authorList>
            <person name="Dunlap C."/>
        </authorList>
    </citation>
    <scope>NUCLEOTIDE SEQUENCE [LARGE SCALE GENOMIC DNA]</scope>
    <source>
        <strain evidence="2 4">CBP-3203</strain>
    </source>
</reference>
<evidence type="ECO:0000313" key="2">
    <source>
        <dbReference type="EMBL" id="MEC0487926.1"/>
    </source>
</evidence>
<keyword evidence="4" id="KW-1185">Reference proteome</keyword>
<dbReference type="RefSeq" id="WP_048355962.1">
    <property type="nucleotide sequence ID" value="NZ_CP023481.1"/>
</dbReference>
<reference evidence="1" key="2">
    <citation type="submission" date="2015-10" db="EMBL/GenBank/DDBJ databases">
        <authorList>
            <person name="Gilbert D.G."/>
        </authorList>
    </citation>
    <scope>NUCLEOTIDE SEQUENCE</scope>
    <source>
        <strain evidence="1">GO-13</strain>
    </source>
</reference>
<protein>
    <submittedName>
        <fullName evidence="2">Helix-turn-helix domain-containing protein</fullName>
    </submittedName>
</protein>
<comment type="caution">
    <text evidence="1">The sequence shown here is derived from an EMBL/GenBank/DDBJ whole genome shotgun (WGS) entry which is preliminary data.</text>
</comment>
<dbReference type="EMBL" id="LECW02000002">
    <property type="protein sequence ID" value="KRT95529.1"/>
    <property type="molecule type" value="Genomic_DNA"/>
</dbReference>
<name>A0A0J6E8W7_9BACI</name>
<evidence type="ECO:0000313" key="4">
    <source>
        <dbReference type="Proteomes" id="UP001341297"/>
    </source>
</evidence>
<evidence type="ECO:0000313" key="1">
    <source>
        <dbReference type="EMBL" id="KRT95529.1"/>
    </source>
</evidence>
<sequence>MFELTMKADTDSFRDNLYDLLQEVAASIIEDHKQENELPYMISKAQLAKHIFNVSSQTLDAHVINRPDFPKFKIGERILFPRDMVLDWIRNHVEVVEKIKLTS</sequence>
<gene>
    <name evidence="1" type="ORF">AB447_209540</name>
    <name evidence="2" type="ORF">P8828_24585</name>
</gene>
<accession>A0A0J6E8W7</accession>
<dbReference type="EMBL" id="JARRTL010000049">
    <property type="protein sequence ID" value="MEC0487926.1"/>
    <property type="molecule type" value="Genomic_DNA"/>
</dbReference>